<gene>
    <name evidence="2" type="ORF">IAS62_002300</name>
</gene>
<dbReference type="Proteomes" id="UP001432216">
    <property type="component" value="Chromosome 3"/>
</dbReference>
<protein>
    <recommendedName>
        <fullName evidence="4">rRNA-processing protein FYV7</fullName>
    </recommendedName>
</protein>
<dbReference type="RefSeq" id="XP_064720237.1">
    <property type="nucleotide sequence ID" value="XM_064864165.1"/>
</dbReference>
<feature type="region of interest" description="Disordered" evidence="1">
    <location>
        <begin position="69"/>
        <end position="223"/>
    </location>
</feature>
<evidence type="ECO:0000313" key="2">
    <source>
        <dbReference type="EMBL" id="WVO20998.1"/>
    </source>
</evidence>
<accession>A0ABZ2AR43</accession>
<sequence length="238" mass="26661">MPRVTRKQKESGKAPKPKPRAKSAPNASAKQGFKTAPSRAPKDAYLGKAKKIKTDLIQRAKVKKQFAKVLRAEGMESERLGHGSRRRNEREEGDNKLKGRRGNFVGKERREREERGEEDPDMARIRARAGPSSSTPFSRPNKPFNKSHNNKSYDRTTRKPLIEEVSPKPKVRALSPSPPPSAPSSEPKPSIRTLKKEGFSKYHRAKDTTGLSKGRGQPNMGARMGVLLEKIKPFDMES</sequence>
<dbReference type="PANTHER" id="PTHR41805:SF1">
    <property type="entry name" value="RRNA-PROCESSING PROTEIN FYV7"/>
    <property type="match status" value="1"/>
</dbReference>
<proteinExistence type="predicted"/>
<evidence type="ECO:0000256" key="1">
    <source>
        <dbReference type="SAM" id="MobiDB-lite"/>
    </source>
</evidence>
<feature type="compositionally biased region" description="Basic and acidic residues" evidence="1">
    <location>
        <begin position="106"/>
        <end position="115"/>
    </location>
</feature>
<evidence type="ECO:0008006" key="4">
    <source>
        <dbReference type="Google" id="ProtNLM"/>
    </source>
</evidence>
<reference evidence="2 3" key="1">
    <citation type="submission" date="2024-01" db="EMBL/GenBank/DDBJ databases">
        <title>Comparative genomics of Cryptococcus and Kwoniella reveals pathogenesis evolution and contrasting modes of karyotype evolution via chromosome fusion or intercentromeric recombination.</title>
        <authorList>
            <person name="Coelho M.A."/>
            <person name="David-Palma M."/>
            <person name="Shea T."/>
            <person name="Bowers K."/>
            <person name="McGinley-Smith S."/>
            <person name="Mohammad A.W."/>
            <person name="Gnirke A."/>
            <person name="Yurkov A.M."/>
            <person name="Nowrousian M."/>
            <person name="Sun S."/>
            <person name="Cuomo C.A."/>
            <person name="Heitman J."/>
        </authorList>
    </citation>
    <scope>NUCLEOTIDE SEQUENCE [LARGE SCALE GENOMIC DNA]</scope>
    <source>
        <strain evidence="2 3">7685027</strain>
    </source>
</reference>
<dbReference type="GeneID" id="89989074"/>
<organism evidence="2 3">
    <name type="scientific">Cryptococcus decagattii</name>
    <dbReference type="NCBI Taxonomy" id="1859122"/>
    <lineage>
        <taxon>Eukaryota</taxon>
        <taxon>Fungi</taxon>
        <taxon>Dikarya</taxon>
        <taxon>Basidiomycota</taxon>
        <taxon>Agaricomycotina</taxon>
        <taxon>Tremellomycetes</taxon>
        <taxon>Tremellales</taxon>
        <taxon>Cryptococcaceae</taxon>
        <taxon>Cryptococcus</taxon>
        <taxon>Cryptococcus gattii species complex</taxon>
    </lineage>
</organism>
<keyword evidence="3" id="KW-1185">Reference proteome</keyword>
<feature type="region of interest" description="Disordered" evidence="1">
    <location>
        <begin position="1"/>
        <end position="46"/>
    </location>
</feature>
<dbReference type="PANTHER" id="PTHR41805">
    <property type="entry name" value="EXPRESSED PROTEIN"/>
    <property type="match status" value="1"/>
</dbReference>
<dbReference type="EMBL" id="CP143808">
    <property type="protein sequence ID" value="WVO20998.1"/>
    <property type="molecule type" value="Genomic_DNA"/>
</dbReference>
<evidence type="ECO:0000313" key="3">
    <source>
        <dbReference type="Proteomes" id="UP001432216"/>
    </source>
</evidence>
<feature type="compositionally biased region" description="Basic and acidic residues" evidence="1">
    <location>
        <begin position="151"/>
        <end position="167"/>
    </location>
</feature>
<name>A0ABZ2AR43_9TREE</name>
<feature type="compositionally biased region" description="Basic and acidic residues" evidence="1">
    <location>
        <begin position="70"/>
        <end position="97"/>
    </location>
</feature>